<evidence type="ECO:0000313" key="2">
    <source>
        <dbReference type="Proteomes" id="UP000499080"/>
    </source>
</evidence>
<gene>
    <name evidence="1" type="ORF">AVEN_267349_1</name>
</gene>
<dbReference type="EMBL" id="BGPR01006561">
    <property type="protein sequence ID" value="GBN20060.1"/>
    <property type="molecule type" value="Genomic_DNA"/>
</dbReference>
<reference evidence="1 2" key="1">
    <citation type="journal article" date="2019" name="Sci. Rep.">
        <title>Orb-weaving spider Araneus ventricosus genome elucidates the spidroin gene catalogue.</title>
        <authorList>
            <person name="Kono N."/>
            <person name="Nakamura H."/>
            <person name="Ohtoshi R."/>
            <person name="Moran D.A.P."/>
            <person name="Shinohara A."/>
            <person name="Yoshida Y."/>
            <person name="Fujiwara M."/>
            <person name="Mori M."/>
            <person name="Tomita M."/>
            <person name="Arakawa K."/>
        </authorList>
    </citation>
    <scope>NUCLEOTIDE SEQUENCE [LARGE SCALE GENOMIC DNA]</scope>
</reference>
<dbReference type="AlphaFoldDB" id="A0A4Y2M0W8"/>
<comment type="caution">
    <text evidence="1">The sequence shown here is derived from an EMBL/GenBank/DDBJ whole genome shotgun (WGS) entry which is preliminary data.</text>
</comment>
<proteinExistence type="predicted"/>
<accession>A0A4Y2M0W8</accession>
<sequence>MRLNLSATPHRCWAKEFIIWSFGEKVEIDGELIWRLIPDSRFDSRDRRRLRSQIMARDSALVRAFLDPVELKPVLGLISPLESCNALEHSFRGSLET</sequence>
<evidence type="ECO:0000313" key="1">
    <source>
        <dbReference type="EMBL" id="GBN20060.1"/>
    </source>
</evidence>
<organism evidence="1 2">
    <name type="scientific">Araneus ventricosus</name>
    <name type="common">Orbweaver spider</name>
    <name type="synonym">Epeira ventricosa</name>
    <dbReference type="NCBI Taxonomy" id="182803"/>
    <lineage>
        <taxon>Eukaryota</taxon>
        <taxon>Metazoa</taxon>
        <taxon>Ecdysozoa</taxon>
        <taxon>Arthropoda</taxon>
        <taxon>Chelicerata</taxon>
        <taxon>Arachnida</taxon>
        <taxon>Araneae</taxon>
        <taxon>Araneomorphae</taxon>
        <taxon>Entelegynae</taxon>
        <taxon>Araneoidea</taxon>
        <taxon>Araneidae</taxon>
        <taxon>Araneus</taxon>
    </lineage>
</organism>
<name>A0A4Y2M0W8_ARAVE</name>
<dbReference type="Proteomes" id="UP000499080">
    <property type="component" value="Unassembled WGS sequence"/>
</dbReference>
<protein>
    <submittedName>
        <fullName evidence="1">Uncharacterized protein</fullName>
    </submittedName>
</protein>
<keyword evidence="2" id="KW-1185">Reference proteome</keyword>